<dbReference type="InterPro" id="IPR001247">
    <property type="entry name" value="ExoRNase_PH_dom1"/>
</dbReference>
<dbReference type="GO" id="GO:0071028">
    <property type="term" value="P:nuclear mRNA surveillance"/>
    <property type="evidence" value="ECO:0007669"/>
    <property type="project" value="TreeGrafter"/>
</dbReference>
<accession>A0A4R8QBN5</accession>
<dbReference type="CDD" id="cd11372">
    <property type="entry name" value="RNase_PH_RRP46"/>
    <property type="match status" value="1"/>
</dbReference>
<dbReference type="PANTHER" id="PTHR11953">
    <property type="entry name" value="EXOSOME COMPLEX COMPONENT"/>
    <property type="match status" value="1"/>
</dbReference>
<evidence type="ECO:0000313" key="8">
    <source>
        <dbReference type="EMBL" id="TDZ31223.1"/>
    </source>
</evidence>
<dbReference type="GO" id="GO:0006364">
    <property type="term" value="P:rRNA processing"/>
    <property type="evidence" value="ECO:0007669"/>
    <property type="project" value="UniProtKB-KW"/>
</dbReference>
<feature type="domain" description="Exoribonuclease phosphorolytic" evidence="6">
    <location>
        <begin position="11"/>
        <end position="138"/>
    </location>
</feature>
<protein>
    <submittedName>
        <fullName evidence="8">Exosome complex component RRP46</fullName>
    </submittedName>
</protein>
<dbReference type="InterPro" id="IPR027408">
    <property type="entry name" value="PNPase/RNase_PH_dom_sf"/>
</dbReference>
<gene>
    <name evidence="8" type="primary">RRP46</name>
    <name evidence="8" type="ORF">C8035_v005301</name>
</gene>
<comment type="subcellular location">
    <subcellularLocation>
        <location evidence="1">Nucleus</location>
    </subcellularLocation>
</comment>
<proteinExistence type="inferred from homology"/>
<dbReference type="InterPro" id="IPR015847">
    <property type="entry name" value="ExoRNase_PH_dom2"/>
</dbReference>
<comment type="caution">
    <text evidence="8">The sequence shown here is derived from an EMBL/GenBank/DDBJ whole genome shotgun (WGS) entry which is preliminary data.</text>
</comment>
<comment type="similarity">
    <text evidence="2">Belongs to the RNase PH family.</text>
</comment>
<dbReference type="GO" id="GO:0003723">
    <property type="term" value="F:RNA binding"/>
    <property type="evidence" value="ECO:0007669"/>
    <property type="project" value="TreeGrafter"/>
</dbReference>
<dbReference type="PANTHER" id="PTHR11953:SF1">
    <property type="entry name" value="EXOSOME COMPLEX COMPONENT RRP46"/>
    <property type="match status" value="1"/>
</dbReference>
<keyword evidence="4" id="KW-0271">Exosome</keyword>
<evidence type="ECO:0000256" key="1">
    <source>
        <dbReference type="ARBA" id="ARBA00004123"/>
    </source>
</evidence>
<dbReference type="InterPro" id="IPR036345">
    <property type="entry name" value="ExoRNase_PH_dom2_sf"/>
</dbReference>
<dbReference type="SUPFAM" id="SSF54211">
    <property type="entry name" value="Ribosomal protein S5 domain 2-like"/>
    <property type="match status" value="1"/>
</dbReference>
<dbReference type="AlphaFoldDB" id="A0A4R8QBN5"/>
<dbReference type="Pfam" id="PF01138">
    <property type="entry name" value="RNase_PH"/>
    <property type="match status" value="1"/>
</dbReference>
<dbReference type="GO" id="GO:0034475">
    <property type="term" value="P:U4 snRNA 3'-end processing"/>
    <property type="evidence" value="ECO:0007669"/>
    <property type="project" value="TreeGrafter"/>
</dbReference>
<keyword evidence="3" id="KW-0698">rRNA processing</keyword>
<sequence>MAANLNPQARISPLPRADGSATFSKGGYCVVASVNGPMEAQRRDENPFESVVDVVVRPAAGVGGTGERQLEATLQSALRQLIPVKNFPRCLIQVTLQVTETPRNDYVNSKVMQAQSNLALLPALLHSAILGLLSAAVPLKTIATCTSLAVIGNGDKIIVDPSPSEADQATSFHVLGFTSQDELLLAESEGGFLTSEWDRVVSAAQQVCARHRQGDSTMITDEDESRPTDMRHFMRTVMESRVA</sequence>
<evidence type="ECO:0000256" key="5">
    <source>
        <dbReference type="ARBA" id="ARBA00023242"/>
    </source>
</evidence>
<keyword evidence="5" id="KW-0539">Nucleus</keyword>
<evidence type="ECO:0000256" key="2">
    <source>
        <dbReference type="ARBA" id="ARBA00006678"/>
    </source>
</evidence>
<dbReference type="Proteomes" id="UP000295083">
    <property type="component" value="Unassembled WGS sequence"/>
</dbReference>
<evidence type="ECO:0000259" key="6">
    <source>
        <dbReference type="Pfam" id="PF01138"/>
    </source>
</evidence>
<evidence type="ECO:0000313" key="9">
    <source>
        <dbReference type="Proteomes" id="UP000295083"/>
    </source>
</evidence>
<organism evidence="8 9">
    <name type="scientific">Colletotrichum spinosum</name>
    <dbReference type="NCBI Taxonomy" id="1347390"/>
    <lineage>
        <taxon>Eukaryota</taxon>
        <taxon>Fungi</taxon>
        <taxon>Dikarya</taxon>
        <taxon>Ascomycota</taxon>
        <taxon>Pezizomycotina</taxon>
        <taxon>Sordariomycetes</taxon>
        <taxon>Hypocreomycetidae</taxon>
        <taxon>Glomerellales</taxon>
        <taxon>Glomerellaceae</taxon>
        <taxon>Colletotrichum</taxon>
        <taxon>Colletotrichum orbiculare species complex</taxon>
    </lineage>
</organism>
<evidence type="ECO:0000256" key="3">
    <source>
        <dbReference type="ARBA" id="ARBA00022552"/>
    </source>
</evidence>
<reference evidence="8 9" key="1">
    <citation type="submission" date="2018-11" db="EMBL/GenBank/DDBJ databases">
        <title>Genome sequence and assembly of Colletotrichum spinosum.</title>
        <authorList>
            <person name="Gan P."/>
            <person name="Shirasu K."/>
        </authorList>
    </citation>
    <scope>NUCLEOTIDE SEQUENCE [LARGE SCALE GENOMIC DNA]</scope>
    <source>
        <strain evidence="8 9">CBS 515.97</strain>
    </source>
</reference>
<dbReference type="EMBL" id="QAPG01000108">
    <property type="protein sequence ID" value="TDZ31223.1"/>
    <property type="molecule type" value="Genomic_DNA"/>
</dbReference>
<name>A0A4R8QBN5_9PEZI</name>
<evidence type="ECO:0000256" key="4">
    <source>
        <dbReference type="ARBA" id="ARBA00022835"/>
    </source>
</evidence>
<dbReference type="GO" id="GO:0071051">
    <property type="term" value="P:poly(A)-dependent snoRNA 3'-end processing"/>
    <property type="evidence" value="ECO:0007669"/>
    <property type="project" value="TreeGrafter"/>
</dbReference>
<dbReference type="Gene3D" id="3.30.230.70">
    <property type="entry name" value="GHMP Kinase, N-terminal domain"/>
    <property type="match status" value="1"/>
</dbReference>
<dbReference type="GO" id="GO:0000176">
    <property type="term" value="C:nuclear exosome (RNase complex)"/>
    <property type="evidence" value="ECO:0007669"/>
    <property type="project" value="UniProtKB-ARBA"/>
</dbReference>
<feature type="domain" description="Exoribonuclease phosphorolytic" evidence="7">
    <location>
        <begin position="143"/>
        <end position="204"/>
    </location>
</feature>
<evidence type="ECO:0000259" key="7">
    <source>
        <dbReference type="Pfam" id="PF03725"/>
    </source>
</evidence>
<dbReference type="GO" id="GO:0016075">
    <property type="term" value="P:rRNA catabolic process"/>
    <property type="evidence" value="ECO:0007669"/>
    <property type="project" value="TreeGrafter"/>
</dbReference>
<dbReference type="InterPro" id="IPR050080">
    <property type="entry name" value="RNase_PH"/>
</dbReference>
<dbReference type="GO" id="GO:0005730">
    <property type="term" value="C:nucleolus"/>
    <property type="evidence" value="ECO:0007669"/>
    <property type="project" value="TreeGrafter"/>
</dbReference>
<dbReference type="InterPro" id="IPR020568">
    <property type="entry name" value="Ribosomal_Su5_D2-typ_SF"/>
</dbReference>
<dbReference type="SUPFAM" id="SSF55666">
    <property type="entry name" value="Ribonuclease PH domain 2-like"/>
    <property type="match status" value="1"/>
</dbReference>
<keyword evidence="9" id="KW-1185">Reference proteome</keyword>
<dbReference type="Pfam" id="PF03725">
    <property type="entry name" value="RNase_PH_C"/>
    <property type="match status" value="1"/>
</dbReference>
<dbReference type="GO" id="GO:0000177">
    <property type="term" value="C:cytoplasmic exosome (RNase complex)"/>
    <property type="evidence" value="ECO:0007669"/>
    <property type="project" value="TreeGrafter"/>
</dbReference>